<reference evidence="2 3" key="1">
    <citation type="submission" date="2016-10" db="EMBL/GenBank/DDBJ databases">
        <authorList>
            <person name="de Groot N.N."/>
        </authorList>
    </citation>
    <scope>NUCLEOTIDE SEQUENCE [LARGE SCALE GENOMIC DNA]</scope>
    <source>
        <strain evidence="2 3">JCM 21544</strain>
    </source>
</reference>
<name>A0A1G9IQK4_9PSED</name>
<dbReference type="RefSeq" id="WP_139198598.1">
    <property type="nucleotide sequence ID" value="NZ_FNFD01000017.1"/>
</dbReference>
<dbReference type="Proteomes" id="UP000198706">
    <property type="component" value="Unassembled WGS sequence"/>
</dbReference>
<dbReference type="AlphaFoldDB" id="A0A1G9IQK4"/>
<gene>
    <name evidence="2" type="ORF">SAMN05216186_11778</name>
</gene>
<evidence type="ECO:0000256" key="1">
    <source>
        <dbReference type="SAM" id="SignalP"/>
    </source>
</evidence>
<sequence>MKALRFSLILAFVFSWLGGCTAVQQPVPMDDALWSEKQEVIGIALVDVPKPAVVLAGQQGLLDYAVNSGLAAALRSKVETWEVSSFSEVPKQVAEEISARGYKTKLLEAPIALAEHQETKSKLGYAKRDFTPLKQEHQIDKLVVIALVNAGTFRTYYGMIPTSKPVAQINTLTQVIDLDDNRLLYYQPNTQNRSAEGDWDEKPEYPNLTNAFYQALDATEQDVIAPFRAPLLSAQ</sequence>
<proteinExistence type="predicted"/>
<dbReference type="PROSITE" id="PS51257">
    <property type="entry name" value="PROKAR_LIPOPROTEIN"/>
    <property type="match status" value="1"/>
</dbReference>
<accession>A0A1G9IQK4</accession>
<organism evidence="2 3">
    <name type="scientific">Pseudomonas indica</name>
    <dbReference type="NCBI Taxonomy" id="137658"/>
    <lineage>
        <taxon>Bacteria</taxon>
        <taxon>Pseudomonadati</taxon>
        <taxon>Pseudomonadota</taxon>
        <taxon>Gammaproteobacteria</taxon>
        <taxon>Pseudomonadales</taxon>
        <taxon>Pseudomonadaceae</taxon>
        <taxon>Pseudomonas</taxon>
    </lineage>
</organism>
<dbReference type="EMBL" id="FNFD01000017">
    <property type="protein sequence ID" value="SDL27437.1"/>
    <property type="molecule type" value="Genomic_DNA"/>
</dbReference>
<evidence type="ECO:0000313" key="3">
    <source>
        <dbReference type="Proteomes" id="UP000198706"/>
    </source>
</evidence>
<keyword evidence="3" id="KW-1185">Reference proteome</keyword>
<protein>
    <submittedName>
        <fullName evidence="2">Uncharacterized protein</fullName>
    </submittedName>
</protein>
<dbReference type="STRING" id="137658.SAMN05216186_11778"/>
<feature type="signal peptide" evidence="1">
    <location>
        <begin position="1"/>
        <end position="22"/>
    </location>
</feature>
<evidence type="ECO:0000313" key="2">
    <source>
        <dbReference type="EMBL" id="SDL27437.1"/>
    </source>
</evidence>
<keyword evidence="1" id="KW-0732">Signal</keyword>
<feature type="chain" id="PRO_5011684259" evidence="1">
    <location>
        <begin position="23"/>
        <end position="235"/>
    </location>
</feature>